<accession>A0ACB7TAV7</accession>
<keyword evidence="2" id="KW-1185">Reference proteome</keyword>
<evidence type="ECO:0000313" key="2">
    <source>
        <dbReference type="Proteomes" id="UP000821845"/>
    </source>
</evidence>
<name>A0ACB7TAV7_HYAAI</name>
<dbReference type="EMBL" id="CM023490">
    <property type="protein sequence ID" value="KAH6942532.1"/>
    <property type="molecule type" value="Genomic_DNA"/>
</dbReference>
<organism evidence="1 2">
    <name type="scientific">Hyalomma asiaticum</name>
    <name type="common">Tick</name>
    <dbReference type="NCBI Taxonomy" id="266040"/>
    <lineage>
        <taxon>Eukaryota</taxon>
        <taxon>Metazoa</taxon>
        <taxon>Ecdysozoa</taxon>
        <taxon>Arthropoda</taxon>
        <taxon>Chelicerata</taxon>
        <taxon>Arachnida</taxon>
        <taxon>Acari</taxon>
        <taxon>Parasitiformes</taxon>
        <taxon>Ixodida</taxon>
        <taxon>Ixodoidea</taxon>
        <taxon>Ixodidae</taxon>
        <taxon>Hyalomminae</taxon>
        <taxon>Hyalomma</taxon>
    </lineage>
</organism>
<dbReference type="Proteomes" id="UP000821845">
    <property type="component" value="Chromosome 10"/>
</dbReference>
<sequence length="158" mass="17504">MQPTSASLYNFSHRRISTEGRFTAPVAFQGRHAEILFYIVKDATDILGIDAVEALRLHISAGATCDHSVCIYGFYRDRAACLNMSVAHRFYECGPAVQRNMAAPDPSDSANQENLEFYPPSLLFTNTASEFSALGQRQKSSHRDVCSITEGHSVLQQN</sequence>
<evidence type="ECO:0000313" key="1">
    <source>
        <dbReference type="EMBL" id="KAH6942532.1"/>
    </source>
</evidence>
<proteinExistence type="predicted"/>
<protein>
    <submittedName>
        <fullName evidence="1">Uncharacterized protein</fullName>
    </submittedName>
</protein>
<comment type="caution">
    <text evidence="1">The sequence shown here is derived from an EMBL/GenBank/DDBJ whole genome shotgun (WGS) entry which is preliminary data.</text>
</comment>
<reference evidence="1" key="1">
    <citation type="submission" date="2020-05" db="EMBL/GenBank/DDBJ databases">
        <title>Large-scale comparative analyses of tick genomes elucidate their genetic diversity and vector capacities.</title>
        <authorList>
            <person name="Jia N."/>
            <person name="Wang J."/>
            <person name="Shi W."/>
            <person name="Du L."/>
            <person name="Sun Y."/>
            <person name="Zhan W."/>
            <person name="Jiang J."/>
            <person name="Wang Q."/>
            <person name="Zhang B."/>
            <person name="Ji P."/>
            <person name="Sakyi L.B."/>
            <person name="Cui X."/>
            <person name="Yuan T."/>
            <person name="Jiang B."/>
            <person name="Yang W."/>
            <person name="Lam T.T.-Y."/>
            <person name="Chang Q."/>
            <person name="Ding S."/>
            <person name="Wang X."/>
            <person name="Zhu J."/>
            <person name="Ruan X."/>
            <person name="Zhao L."/>
            <person name="Wei J."/>
            <person name="Que T."/>
            <person name="Du C."/>
            <person name="Cheng J."/>
            <person name="Dai P."/>
            <person name="Han X."/>
            <person name="Huang E."/>
            <person name="Gao Y."/>
            <person name="Liu J."/>
            <person name="Shao H."/>
            <person name="Ye R."/>
            <person name="Li L."/>
            <person name="Wei W."/>
            <person name="Wang X."/>
            <person name="Wang C."/>
            <person name="Yang T."/>
            <person name="Huo Q."/>
            <person name="Li W."/>
            <person name="Guo W."/>
            <person name="Chen H."/>
            <person name="Zhou L."/>
            <person name="Ni X."/>
            <person name="Tian J."/>
            <person name="Zhou Y."/>
            <person name="Sheng Y."/>
            <person name="Liu T."/>
            <person name="Pan Y."/>
            <person name="Xia L."/>
            <person name="Li J."/>
            <person name="Zhao F."/>
            <person name="Cao W."/>
        </authorList>
    </citation>
    <scope>NUCLEOTIDE SEQUENCE</scope>
    <source>
        <strain evidence="1">Hyas-2018</strain>
    </source>
</reference>
<gene>
    <name evidence="1" type="ORF">HPB50_007367</name>
</gene>